<keyword evidence="1" id="KW-0732">Signal</keyword>
<dbReference type="RefSeq" id="WP_215235880.1">
    <property type="nucleotide sequence ID" value="NZ_CAJRAU010000008.1"/>
</dbReference>
<evidence type="ECO:0000313" key="2">
    <source>
        <dbReference type="EMBL" id="CAG5073101.1"/>
    </source>
</evidence>
<reference evidence="2 3" key="1">
    <citation type="submission" date="2021-04" db="EMBL/GenBank/DDBJ databases">
        <authorList>
            <person name="Rodrigo-Torres L."/>
            <person name="Arahal R. D."/>
            <person name="Lucena T."/>
        </authorList>
    </citation>
    <scope>NUCLEOTIDE SEQUENCE [LARGE SCALE GENOMIC DNA]</scope>
    <source>
        <strain evidence="2 3">CECT 9623</strain>
    </source>
</reference>
<comment type="caution">
    <text evidence="2">The sequence shown here is derived from an EMBL/GenBank/DDBJ whole genome shotgun (WGS) entry which is preliminary data.</text>
</comment>
<feature type="signal peptide" evidence="1">
    <location>
        <begin position="1"/>
        <end position="19"/>
    </location>
</feature>
<keyword evidence="3" id="KW-1185">Reference proteome</keyword>
<feature type="chain" id="PRO_5046531582" description="Phosphate-selective porin O and P" evidence="1">
    <location>
        <begin position="20"/>
        <end position="405"/>
    </location>
</feature>
<accession>A0ABM8UW68</accession>
<sequence length="405" mass="46177">MKISTILLLTLIISGPALAQDNAPITYTQEEDTLVKQHFIDRYENVFMTKVPTRHMFKISAGGSSLRGTGINLAYEYKLSPSLSLEAGAYVQNGTENLGLLRNIAFDPNKTLNVWANAKLRWYYQMNQRMKEGLSANNFSGAYFGLSYEKPVITRSEYGNRGGHEGRLGLLYGFQSRFFNSGFVDFAVGVFEGNGSPILRDNLSTSKFRNTMIATQFNVGLAFGDWKRSDKTPTCDILRCDEQDQDQWKVQLPDLVIGLKYQRAALGIAYERKIGKSAFSYSAYANANYHNDNYYRFGNVTTGVSLRHYFLQKHQMLRGKTGNSFSGVYWAASAAYDWTWARSQFYNEQSHTKRFDSPMFSLALGYQQRLFKRLYFDVSAFYNRSTLYGKPNNFFSSKMSLGMTF</sequence>
<proteinExistence type="predicted"/>
<evidence type="ECO:0000313" key="3">
    <source>
        <dbReference type="Proteomes" id="UP000679725"/>
    </source>
</evidence>
<dbReference type="Proteomes" id="UP000679725">
    <property type="component" value="Unassembled WGS sequence"/>
</dbReference>
<evidence type="ECO:0008006" key="4">
    <source>
        <dbReference type="Google" id="ProtNLM"/>
    </source>
</evidence>
<organism evidence="2 3">
    <name type="scientific">Dyadobacter linearis</name>
    <dbReference type="NCBI Taxonomy" id="2823330"/>
    <lineage>
        <taxon>Bacteria</taxon>
        <taxon>Pseudomonadati</taxon>
        <taxon>Bacteroidota</taxon>
        <taxon>Cytophagia</taxon>
        <taxon>Cytophagales</taxon>
        <taxon>Spirosomataceae</taxon>
        <taxon>Dyadobacter</taxon>
    </lineage>
</organism>
<gene>
    <name evidence="2" type="ORF">DYBT9623_04607</name>
</gene>
<name>A0ABM8UW68_9BACT</name>
<dbReference type="EMBL" id="CAJRAU010000008">
    <property type="protein sequence ID" value="CAG5073101.1"/>
    <property type="molecule type" value="Genomic_DNA"/>
</dbReference>
<evidence type="ECO:0000256" key="1">
    <source>
        <dbReference type="SAM" id="SignalP"/>
    </source>
</evidence>
<protein>
    <recommendedName>
        <fullName evidence="4">Phosphate-selective porin O and P</fullName>
    </recommendedName>
</protein>